<dbReference type="PROSITE" id="PS51257">
    <property type="entry name" value="PROKAR_LIPOPROTEIN"/>
    <property type="match status" value="1"/>
</dbReference>
<protein>
    <recommendedName>
        <fullName evidence="3">Lipoprotein</fullName>
    </recommendedName>
</protein>
<dbReference type="KEGG" id="fat:DVK85_08120"/>
<name>A0A345HC96_9FLAO</name>
<dbReference type="EMBL" id="CP031188">
    <property type="protein sequence ID" value="AXG74206.1"/>
    <property type="molecule type" value="Genomic_DNA"/>
</dbReference>
<dbReference type="Proteomes" id="UP000253951">
    <property type="component" value="Chromosome"/>
</dbReference>
<dbReference type="OrthoDB" id="1340607at2"/>
<dbReference type="RefSeq" id="WP_114677964.1">
    <property type="nucleotide sequence ID" value="NZ_CP031188.1"/>
</dbReference>
<gene>
    <name evidence="1" type="ORF">DVK85_08120</name>
</gene>
<reference evidence="1 2" key="1">
    <citation type="submission" date="2018-07" db="EMBL/GenBank/DDBJ databases">
        <title>Complete genome sequence of Flavobacterium arcticum type strain SM1502T.</title>
        <authorList>
            <person name="Li Y."/>
            <person name="Li D.-D."/>
        </authorList>
    </citation>
    <scope>NUCLEOTIDE SEQUENCE [LARGE SCALE GENOMIC DNA]</scope>
    <source>
        <strain evidence="1 2">SM1502</strain>
    </source>
</reference>
<proteinExistence type="predicted"/>
<accession>A0A345HC96</accession>
<evidence type="ECO:0000313" key="2">
    <source>
        <dbReference type="Proteomes" id="UP000253951"/>
    </source>
</evidence>
<evidence type="ECO:0000313" key="1">
    <source>
        <dbReference type="EMBL" id="AXG74206.1"/>
    </source>
</evidence>
<organism evidence="1 2">
    <name type="scientific">Flavobacterium arcticum</name>
    <dbReference type="NCBI Taxonomy" id="1784713"/>
    <lineage>
        <taxon>Bacteria</taxon>
        <taxon>Pseudomonadati</taxon>
        <taxon>Bacteroidota</taxon>
        <taxon>Flavobacteriia</taxon>
        <taxon>Flavobacteriales</taxon>
        <taxon>Flavobacteriaceae</taxon>
        <taxon>Flavobacterium</taxon>
    </lineage>
</organism>
<keyword evidence="2" id="KW-1185">Reference proteome</keyword>
<sequence>MKYKYLYIVIFAATLISCSEDKATNSNDTDLNQISLRAENAEKGSVPEGMFIKKVLSGQQEVETLSDLITLYKQDVNLSKGSDYDTNLKNMWMILIYKPLISEGTEQQKTFFIHEQLTLDHNLPHLEKFVNLLLSTESIDTNEKDLIFEKFFSINKTAINSIIWKNPEEKAEKNQELVMLGRNYGLINKSL</sequence>
<evidence type="ECO:0008006" key="3">
    <source>
        <dbReference type="Google" id="ProtNLM"/>
    </source>
</evidence>
<dbReference type="AlphaFoldDB" id="A0A345HC96"/>